<sequence>MAIHNFSKLGLIPARQRGAVLFIALIMLVLITLIALAASSSSMLQEKMVGGMRNQQLSAMGADSGLRGAESWLWNLDFNAATGQPLPPCIGSSTGTCVQRPQVDGTLKAGVQSFRTARNWVTPPAGAFTYNHTLTGLTGNLQTASLAQQPAIMIEDMGANVPPGSGNQAGAIDSELRSQAGKSNFYRITARSQGGNNASIRVLESVFSSSDLTNTGTQSNASP</sequence>
<organism evidence="4 5">
    <name type="scientific">Denitratimonas tolerans</name>
    <dbReference type="NCBI Taxonomy" id="1338420"/>
    <lineage>
        <taxon>Bacteria</taxon>
        <taxon>Pseudomonadati</taxon>
        <taxon>Pseudomonadota</taxon>
        <taxon>Gammaproteobacteria</taxon>
        <taxon>Lysobacterales</taxon>
        <taxon>Lysobacteraceae</taxon>
        <taxon>Denitratimonas</taxon>
    </lineage>
</organism>
<feature type="domain" description="Type 4 fimbrial biogenesis protein PilX N-terminal" evidence="3">
    <location>
        <begin position="17"/>
        <end position="67"/>
    </location>
</feature>
<accession>A0AAW9R4I5</accession>
<dbReference type="AlphaFoldDB" id="A0AAW9R4I5"/>
<proteinExistence type="predicted"/>
<dbReference type="EMBL" id="JBBDHC010000017">
    <property type="protein sequence ID" value="MEJ1250230.1"/>
    <property type="molecule type" value="Genomic_DNA"/>
</dbReference>
<dbReference type="Pfam" id="PF13681">
    <property type="entry name" value="PilX"/>
    <property type="match status" value="1"/>
</dbReference>
<dbReference type="Pfam" id="PF14341">
    <property type="entry name" value="PilX_N"/>
    <property type="match status" value="1"/>
</dbReference>
<reference evidence="4 5" key="1">
    <citation type="journal article" date="2016" name="Antonie Van Leeuwenhoek">
        <title>Denitratimonas tolerans gen. nov., sp. nov., a denitrifying bacterium isolated from a bioreactor for tannery wastewater treatment.</title>
        <authorList>
            <person name="Han S.I."/>
            <person name="Kim J.O."/>
            <person name="Lee Y.R."/>
            <person name="Ekpeghere K.I."/>
            <person name="Koh S.C."/>
            <person name="Whang K.S."/>
        </authorList>
    </citation>
    <scope>NUCLEOTIDE SEQUENCE [LARGE SCALE GENOMIC DNA]</scope>
    <source>
        <strain evidence="4 5">KACC 17565</strain>
    </source>
</reference>
<evidence type="ECO:0000313" key="4">
    <source>
        <dbReference type="EMBL" id="MEJ1250230.1"/>
    </source>
</evidence>
<dbReference type="RefSeq" id="WP_337335936.1">
    <property type="nucleotide sequence ID" value="NZ_JBBDHC010000017.1"/>
</dbReference>
<dbReference type="Proteomes" id="UP001364472">
    <property type="component" value="Unassembled WGS sequence"/>
</dbReference>
<feature type="domain" description="PilX/PilW C-terminal" evidence="2">
    <location>
        <begin position="115"/>
        <end position="207"/>
    </location>
</feature>
<name>A0AAW9R4I5_9GAMM</name>
<comment type="caution">
    <text evidence="4">The sequence shown here is derived from an EMBL/GenBank/DDBJ whole genome shotgun (WGS) entry which is preliminary data.</text>
</comment>
<keyword evidence="1" id="KW-0472">Membrane</keyword>
<keyword evidence="5" id="KW-1185">Reference proteome</keyword>
<gene>
    <name evidence="4" type="ORF">WB794_11165</name>
</gene>
<evidence type="ECO:0000313" key="5">
    <source>
        <dbReference type="Proteomes" id="UP001364472"/>
    </source>
</evidence>
<protein>
    <submittedName>
        <fullName evidence="4">PilX N-terminal domain-containing pilus assembly protein</fullName>
    </submittedName>
</protein>
<dbReference type="InterPro" id="IPR025205">
    <property type="entry name" value="PilX/PilW_C"/>
</dbReference>
<dbReference type="InterPro" id="IPR025746">
    <property type="entry name" value="PilX_N_dom"/>
</dbReference>
<evidence type="ECO:0000259" key="2">
    <source>
        <dbReference type="Pfam" id="PF13681"/>
    </source>
</evidence>
<keyword evidence="1" id="KW-1133">Transmembrane helix</keyword>
<keyword evidence="1" id="KW-0812">Transmembrane</keyword>
<evidence type="ECO:0000256" key="1">
    <source>
        <dbReference type="SAM" id="Phobius"/>
    </source>
</evidence>
<feature type="transmembrane region" description="Helical" evidence="1">
    <location>
        <begin position="20"/>
        <end position="38"/>
    </location>
</feature>
<evidence type="ECO:0000259" key="3">
    <source>
        <dbReference type="Pfam" id="PF14341"/>
    </source>
</evidence>